<dbReference type="AlphaFoldDB" id="A0A1I1E681"/>
<organism evidence="2 3">
    <name type="scientific">Massilia yuzhufengensis</name>
    <dbReference type="NCBI Taxonomy" id="1164594"/>
    <lineage>
        <taxon>Bacteria</taxon>
        <taxon>Pseudomonadati</taxon>
        <taxon>Pseudomonadota</taxon>
        <taxon>Betaproteobacteria</taxon>
        <taxon>Burkholderiales</taxon>
        <taxon>Oxalobacteraceae</taxon>
        <taxon>Telluria group</taxon>
        <taxon>Massilia</taxon>
    </lineage>
</organism>
<dbReference type="InterPro" id="IPR025293">
    <property type="entry name" value="YfiR/HmsC-like"/>
</dbReference>
<dbReference type="Pfam" id="PF13689">
    <property type="entry name" value="DUF4154"/>
    <property type="match status" value="1"/>
</dbReference>
<evidence type="ECO:0008006" key="4">
    <source>
        <dbReference type="Google" id="ProtNLM"/>
    </source>
</evidence>
<evidence type="ECO:0000256" key="1">
    <source>
        <dbReference type="SAM" id="SignalP"/>
    </source>
</evidence>
<evidence type="ECO:0000313" key="2">
    <source>
        <dbReference type="EMBL" id="SFB82637.1"/>
    </source>
</evidence>
<gene>
    <name evidence="2" type="ORF">SAMN05216204_1027</name>
</gene>
<keyword evidence="3" id="KW-1185">Reference proteome</keyword>
<dbReference type="STRING" id="1164594.SAMN05216204_1027"/>
<feature type="signal peptide" evidence="1">
    <location>
        <begin position="1"/>
        <end position="30"/>
    </location>
</feature>
<evidence type="ECO:0000313" key="3">
    <source>
        <dbReference type="Proteomes" id="UP000198639"/>
    </source>
</evidence>
<accession>A0A1I1E681</accession>
<dbReference type="Proteomes" id="UP000198639">
    <property type="component" value="Unassembled WGS sequence"/>
</dbReference>
<dbReference type="EMBL" id="FOLD01000002">
    <property type="protein sequence ID" value="SFB82637.1"/>
    <property type="molecule type" value="Genomic_DNA"/>
</dbReference>
<dbReference type="RefSeq" id="WP_091870420.1">
    <property type="nucleotide sequence ID" value="NZ_FOLD01000002.1"/>
</dbReference>
<sequence length="189" mass="20103">MSAASNKFVLRLLPALLFALAWLAAAGAQAQFAPTEDAVKAAYLSKLRHYVEWPARAAPPAEGRTVIGIVGADEVADNLGKLAAVRDPVRGTLAVRRLRPGDALEGVHILYIGDAWFTRAGAMLDAASARSILVVTETDGALGRGSVINFRVAEERIRFDISLDSADKAGLRVSSQLLSLAATVIKEKR</sequence>
<name>A0A1I1E681_9BURK</name>
<proteinExistence type="predicted"/>
<protein>
    <recommendedName>
        <fullName evidence="4">YfiR family protein</fullName>
    </recommendedName>
</protein>
<keyword evidence="1" id="KW-0732">Signal</keyword>
<dbReference type="OrthoDB" id="277577at2"/>
<reference evidence="3" key="1">
    <citation type="submission" date="2016-10" db="EMBL/GenBank/DDBJ databases">
        <authorList>
            <person name="Varghese N."/>
            <person name="Submissions S."/>
        </authorList>
    </citation>
    <scope>NUCLEOTIDE SEQUENCE [LARGE SCALE GENOMIC DNA]</scope>
    <source>
        <strain evidence="3">CGMCC 1.12041</strain>
    </source>
</reference>
<feature type="chain" id="PRO_5011727056" description="YfiR family protein" evidence="1">
    <location>
        <begin position="31"/>
        <end position="189"/>
    </location>
</feature>